<gene>
    <name evidence="2" type="ORF">H4O09_04250</name>
</gene>
<reference evidence="2 3" key="1">
    <citation type="submission" date="2020-08" db="EMBL/GenBank/DDBJ databases">
        <title>Stenotrophomonas sp. W1S232.</title>
        <authorList>
            <person name="Deng Y."/>
        </authorList>
    </citation>
    <scope>NUCLEOTIDE SEQUENCE [LARGE SCALE GENOMIC DNA]</scope>
    <source>
        <strain evidence="2 3">W1S232</strain>
    </source>
</reference>
<keyword evidence="1" id="KW-1133">Transmembrane helix</keyword>
<comment type="caution">
    <text evidence="2">The sequence shown here is derived from an EMBL/GenBank/DDBJ whole genome shotgun (WGS) entry which is preliminary data.</text>
</comment>
<protein>
    <submittedName>
        <fullName evidence="2">Type II secretion system protein M</fullName>
    </submittedName>
</protein>
<keyword evidence="1" id="KW-0812">Transmembrane</keyword>
<sequence>MNLSTATGQQRSAGLSRLQGWWQQRARREQAMLLTMLLAITGFVAWYGLLAPLLRWQAQGQQQLEQARRQQQQLHGSLQALDQQVQQPELLLQQWQASLADSGLQLAQHSNDAGQGLSMETAPGKAQALTGWLAQLPAAQLPDQLQLWRGNGSLQARLQRQPVGSHATPPSQK</sequence>
<dbReference type="InterPro" id="IPR007690">
    <property type="entry name" value="T2SS_GspM"/>
</dbReference>
<evidence type="ECO:0000313" key="3">
    <source>
        <dbReference type="Proteomes" id="UP000550609"/>
    </source>
</evidence>
<dbReference type="AlphaFoldDB" id="A0A7W3UZR1"/>
<evidence type="ECO:0000256" key="1">
    <source>
        <dbReference type="SAM" id="Phobius"/>
    </source>
</evidence>
<organism evidence="2 3">
    <name type="scientific">Stenotrophomonas koreensis</name>
    <dbReference type="NCBI Taxonomy" id="266128"/>
    <lineage>
        <taxon>Bacteria</taxon>
        <taxon>Pseudomonadati</taxon>
        <taxon>Pseudomonadota</taxon>
        <taxon>Gammaproteobacteria</taxon>
        <taxon>Lysobacterales</taxon>
        <taxon>Lysobacteraceae</taxon>
        <taxon>Stenotrophomonas</taxon>
    </lineage>
</organism>
<feature type="transmembrane region" description="Helical" evidence="1">
    <location>
        <begin position="31"/>
        <end position="54"/>
    </location>
</feature>
<keyword evidence="1" id="KW-0472">Membrane</keyword>
<dbReference type="GO" id="GO:0015627">
    <property type="term" value="C:type II protein secretion system complex"/>
    <property type="evidence" value="ECO:0007669"/>
    <property type="project" value="InterPro"/>
</dbReference>
<dbReference type="Pfam" id="PF04612">
    <property type="entry name" value="T2SSM"/>
    <property type="match status" value="1"/>
</dbReference>
<evidence type="ECO:0000313" key="2">
    <source>
        <dbReference type="EMBL" id="MBB1116277.1"/>
    </source>
</evidence>
<name>A0A7W3UZR1_9GAMM</name>
<accession>A0A7W3UZR1</accession>
<dbReference type="EMBL" id="JACIUV010000002">
    <property type="protein sequence ID" value="MBB1116277.1"/>
    <property type="molecule type" value="Genomic_DNA"/>
</dbReference>
<dbReference type="Proteomes" id="UP000550609">
    <property type="component" value="Unassembled WGS sequence"/>
</dbReference>
<proteinExistence type="predicted"/>
<dbReference type="RefSeq" id="WP_182621609.1">
    <property type="nucleotide sequence ID" value="NZ_JACIUV010000002.1"/>
</dbReference>
<dbReference type="GO" id="GO:0015628">
    <property type="term" value="P:protein secretion by the type II secretion system"/>
    <property type="evidence" value="ECO:0007669"/>
    <property type="project" value="InterPro"/>
</dbReference>